<evidence type="ECO:0000259" key="3">
    <source>
        <dbReference type="SMART" id="SM00560"/>
    </source>
</evidence>
<gene>
    <name evidence="4" type="ORF">A3C07_04245</name>
</gene>
<evidence type="ECO:0000256" key="1">
    <source>
        <dbReference type="ARBA" id="ARBA00022729"/>
    </source>
</evidence>
<reference evidence="4 5" key="1">
    <citation type="journal article" date="2016" name="Nat. Commun.">
        <title>Thousands of microbial genomes shed light on interconnected biogeochemical processes in an aquifer system.</title>
        <authorList>
            <person name="Anantharaman K."/>
            <person name="Brown C.T."/>
            <person name="Hug L.A."/>
            <person name="Sharon I."/>
            <person name="Castelle C.J."/>
            <person name="Probst A.J."/>
            <person name="Thomas B.C."/>
            <person name="Singh A."/>
            <person name="Wilkins M.J."/>
            <person name="Karaoz U."/>
            <person name="Brodie E.L."/>
            <person name="Williams K.H."/>
            <person name="Hubbard S.S."/>
            <person name="Banfield J.F."/>
        </authorList>
    </citation>
    <scope>NUCLEOTIDE SEQUENCE [LARGE SCALE GENOMIC DNA]</scope>
</reference>
<keyword evidence="1" id="KW-0732">Signal</keyword>
<dbReference type="EMBL" id="MHQI01000048">
    <property type="protein sequence ID" value="OGZ99103.1"/>
    <property type="molecule type" value="Genomic_DNA"/>
</dbReference>
<evidence type="ECO:0000313" key="4">
    <source>
        <dbReference type="EMBL" id="OGZ99103.1"/>
    </source>
</evidence>
<dbReference type="Gene3D" id="2.60.120.200">
    <property type="match status" value="1"/>
</dbReference>
<sequence length="243" mass="25780">MFRVAANPTETRIVTILAGGSVRLGTAPSVPTAGLVGYWPLSEGSGTVAGDLSGNGNQGTLVNMEGADWVAGKIGQALEFNAGGAMDEYISVPGSVSLDVTGDLTVALWVRPSVNSTSFHSSWNFFIYQRDPLKYEIGYYNTNGPRFKPYNQSGTNFDFSPDLALSAGTWYHITMVRRGTSLEIYLGGILVNSRNDFSGTLRSSTEVRIGGNGDSGGVWGAIDDVRIYSRALTSGEIGVLAGM</sequence>
<organism evidence="4 5">
    <name type="scientific">Candidatus Sungbacteria bacterium RIFCSPHIGHO2_02_FULL_47_11</name>
    <dbReference type="NCBI Taxonomy" id="1802270"/>
    <lineage>
        <taxon>Bacteria</taxon>
        <taxon>Candidatus Sungiibacteriota</taxon>
    </lineage>
</organism>
<dbReference type="PANTHER" id="PTHR47635:SF2">
    <property type="entry name" value="LAMG-LIKE JELLYROLL FOLD DOMAIN-CONTAINING PROTEIN"/>
    <property type="match status" value="1"/>
</dbReference>
<feature type="domain" description="LamG-like jellyroll fold" evidence="3">
    <location>
        <begin position="102"/>
        <end position="235"/>
    </location>
</feature>
<evidence type="ECO:0000313" key="5">
    <source>
        <dbReference type="Proteomes" id="UP000179023"/>
    </source>
</evidence>
<evidence type="ECO:0000256" key="2">
    <source>
        <dbReference type="ARBA" id="ARBA00023157"/>
    </source>
</evidence>
<protein>
    <recommendedName>
        <fullName evidence="3">LamG-like jellyroll fold domain-containing protein</fullName>
    </recommendedName>
</protein>
<proteinExistence type="predicted"/>
<dbReference type="InterPro" id="IPR013320">
    <property type="entry name" value="ConA-like_dom_sf"/>
</dbReference>
<comment type="caution">
    <text evidence="4">The sequence shown here is derived from an EMBL/GenBank/DDBJ whole genome shotgun (WGS) entry which is preliminary data.</text>
</comment>
<keyword evidence="2" id="KW-1015">Disulfide bond</keyword>
<dbReference type="Proteomes" id="UP000179023">
    <property type="component" value="Unassembled WGS sequence"/>
</dbReference>
<dbReference type="PANTHER" id="PTHR47635">
    <property type="entry name" value="CUB DOMAIN-CONTAINING PROTEIN"/>
    <property type="match status" value="1"/>
</dbReference>
<dbReference type="SMART" id="SM00560">
    <property type="entry name" value="LamGL"/>
    <property type="match status" value="1"/>
</dbReference>
<accession>A0A1G2KIL8</accession>
<dbReference type="InterPro" id="IPR006558">
    <property type="entry name" value="LamG-like"/>
</dbReference>
<name>A0A1G2KIL8_9BACT</name>
<dbReference type="SUPFAM" id="SSF49899">
    <property type="entry name" value="Concanavalin A-like lectins/glucanases"/>
    <property type="match status" value="1"/>
</dbReference>
<dbReference type="AlphaFoldDB" id="A0A1G2KIL8"/>
<dbReference type="Pfam" id="PF13385">
    <property type="entry name" value="Laminin_G_3"/>
    <property type="match status" value="1"/>
</dbReference>
<dbReference type="STRING" id="1802270.A3C07_04245"/>